<reference evidence="2" key="1">
    <citation type="journal article" date="2014" name="Genome Announc.">
        <title>Draft Genome Sequences of a Phylogenetically Diverse Suite of Pseudomonas syringae Strains from Multiple Source Populations.</title>
        <authorList>
            <person name="Baltrus D.A."/>
            <person name="Yourstone S."/>
            <person name="Lind A."/>
            <person name="Guilbaud C."/>
            <person name="Sands D.C."/>
            <person name="Jones C.D."/>
            <person name="Morris C.E."/>
            <person name="Dangl J.L."/>
        </authorList>
    </citation>
    <scope>NUCLEOTIDE SEQUENCE</scope>
    <source>
        <strain evidence="2">CC1417</strain>
    </source>
</reference>
<dbReference type="PROSITE" id="PS51257">
    <property type="entry name" value="PROKAR_LIPOPROTEIN"/>
    <property type="match status" value="1"/>
</dbReference>
<keyword evidence="1" id="KW-0732">Signal</keyword>
<organism evidence="2">
    <name type="scientific">Pseudomonas syringae CC1417</name>
    <dbReference type="NCBI Taxonomy" id="1357272"/>
    <lineage>
        <taxon>Bacteria</taxon>
        <taxon>Pseudomonadati</taxon>
        <taxon>Pseudomonadota</taxon>
        <taxon>Gammaproteobacteria</taxon>
        <taxon>Pseudomonadales</taxon>
        <taxon>Pseudomonadaceae</taxon>
        <taxon>Pseudomonas</taxon>
        <taxon>Pseudomonas syringae</taxon>
    </lineage>
</organism>
<dbReference type="EMBL" id="CP159362">
    <property type="protein sequence ID" value="XCN66810.1"/>
    <property type="molecule type" value="Genomic_DNA"/>
</dbReference>
<feature type="chain" id="PRO_5043975446" description="Lipoprotein" evidence="1">
    <location>
        <begin position="19"/>
        <end position="80"/>
    </location>
</feature>
<evidence type="ECO:0000313" key="2">
    <source>
        <dbReference type="EMBL" id="XCN66810.1"/>
    </source>
</evidence>
<evidence type="ECO:0008006" key="3">
    <source>
        <dbReference type="Google" id="ProtNLM"/>
    </source>
</evidence>
<name>A0AAU8LEG9_PSESX</name>
<dbReference type="AlphaFoldDB" id="A0AAU8LEG9"/>
<evidence type="ECO:0000256" key="1">
    <source>
        <dbReference type="SAM" id="SignalP"/>
    </source>
</evidence>
<dbReference type="RefSeq" id="WP_200867999.1">
    <property type="nucleotide sequence ID" value="NZ_CP159362.1"/>
</dbReference>
<accession>A0AAU8LEG9</accession>
<sequence length="80" mass="8491">MNSKAGMVGLVLAAAVMAGCTTAQKISRPDGSVEFQIACGAATGWGICYSRAEKECPQGYTTIEEDQGFNRKELKIACKK</sequence>
<gene>
    <name evidence="2" type="ORF">N011_20320</name>
</gene>
<reference evidence="2" key="2">
    <citation type="submission" date="2024-07" db="EMBL/GenBank/DDBJ databases">
        <title>A complete genome sequence for Pseudomonas syringae CC1417.</title>
        <authorList>
            <person name="Baltrus D.A."/>
        </authorList>
    </citation>
    <scope>NUCLEOTIDE SEQUENCE</scope>
    <source>
        <strain evidence="2">CC1417</strain>
    </source>
</reference>
<protein>
    <recommendedName>
        <fullName evidence="3">Lipoprotein</fullName>
    </recommendedName>
</protein>
<proteinExistence type="predicted"/>
<feature type="signal peptide" evidence="1">
    <location>
        <begin position="1"/>
        <end position="18"/>
    </location>
</feature>